<dbReference type="Gene3D" id="3.40.50.150">
    <property type="entry name" value="Vaccinia Virus protein VP39"/>
    <property type="match status" value="1"/>
</dbReference>
<evidence type="ECO:0000256" key="1">
    <source>
        <dbReference type="ARBA" id="ARBA00004496"/>
    </source>
</evidence>
<proteinExistence type="inferred from homology"/>
<evidence type="ECO:0000256" key="7">
    <source>
        <dbReference type="HAMAP-Rule" id="MF_00090"/>
    </source>
</evidence>
<dbReference type="PROSITE" id="PS01279">
    <property type="entry name" value="PCMT"/>
    <property type="match status" value="1"/>
</dbReference>
<evidence type="ECO:0000256" key="5">
    <source>
        <dbReference type="ARBA" id="ARBA00022679"/>
    </source>
</evidence>
<keyword evidence="3 7" id="KW-0963">Cytoplasm</keyword>
<name>A0A172T352_FERPE</name>
<dbReference type="OMA" id="HMHASAC"/>
<dbReference type="Pfam" id="PF01135">
    <property type="entry name" value="PCMT"/>
    <property type="match status" value="1"/>
</dbReference>
<evidence type="ECO:0000256" key="6">
    <source>
        <dbReference type="ARBA" id="ARBA00022691"/>
    </source>
</evidence>
<dbReference type="OrthoDB" id="9772751at2"/>
<organism evidence="8 9">
    <name type="scientific">Fervidobacterium pennivorans</name>
    <dbReference type="NCBI Taxonomy" id="93466"/>
    <lineage>
        <taxon>Bacteria</taxon>
        <taxon>Thermotogati</taxon>
        <taxon>Thermotogota</taxon>
        <taxon>Thermotogae</taxon>
        <taxon>Thermotogales</taxon>
        <taxon>Fervidobacteriaceae</taxon>
        <taxon>Fervidobacterium</taxon>
    </lineage>
</organism>
<dbReference type="FunFam" id="3.40.50.150:FF:000010">
    <property type="entry name" value="Protein-L-isoaspartate O-methyltransferase"/>
    <property type="match status" value="1"/>
</dbReference>
<dbReference type="EC" id="2.1.1.77" evidence="7"/>
<dbReference type="GO" id="GO:0030091">
    <property type="term" value="P:protein repair"/>
    <property type="evidence" value="ECO:0007669"/>
    <property type="project" value="UniProtKB-UniRule"/>
</dbReference>
<dbReference type="HAMAP" id="MF_00090">
    <property type="entry name" value="PIMT"/>
    <property type="match status" value="1"/>
</dbReference>
<dbReference type="EMBL" id="CP011393">
    <property type="protein sequence ID" value="ANE41439.1"/>
    <property type="molecule type" value="Genomic_DNA"/>
</dbReference>
<dbReference type="PATRIC" id="fig|93466.3.peg.1114"/>
<feature type="active site" evidence="7">
    <location>
        <position position="50"/>
    </location>
</feature>
<sequence length="198" mass="22149">MYEHLEYYGVSKRVIDAMNKVDRKLFVPAEYQDSAYIDTPLPIGYGQTISAPHMVGLMCEYLDLQEGDKVLEIGTGSGYNAAVMSQLVGPSGEIYTVEVVEPLYERAKKVIEQLGIENIKMFLSDGKLGLPQFAPYDKIVATCYAKEIPPALIEQLREGGILLIPVGNEYIQVLKRIKKYGQKITEESLGHVRFVPMV</sequence>
<gene>
    <name evidence="7" type="primary">pcm</name>
    <name evidence="8" type="ORF">JM64_05230</name>
</gene>
<dbReference type="NCBIfam" id="NF001453">
    <property type="entry name" value="PRK00312.1"/>
    <property type="match status" value="1"/>
</dbReference>
<keyword evidence="4 7" id="KW-0489">Methyltransferase</keyword>
<reference evidence="8 9" key="1">
    <citation type="submission" date="2014-08" db="EMBL/GenBank/DDBJ databases">
        <title>Fervidobacterium pennivorans DYC genome.</title>
        <authorList>
            <person name="Wushke S."/>
        </authorList>
    </citation>
    <scope>NUCLEOTIDE SEQUENCE [LARGE SCALE GENOMIC DNA]</scope>
    <source>
        <strain evidence="8 9">DYC</strain>
    </source>
</reference>
<dbReference type="SUPFAM" id="SSF53335">
    <property type="entry name" value="S-adenosyl-L-methionine-dependent methyltransferases"/>
    <property type="match status" value="1"/>
</dbReference>
<evidence type="ECO:0000256" key="3">
    <source>
        <dbReference type="ARBA" id="ARBA00022490"/>
    </source>
</evidence>
<dbReference type="NCBIfam" id="TIGR00080">
    <property type="entry name" value="pimt"/>
    <property type="match status" value="1"/>
</dbReference>
<comment type="subcellular location">
    <subcellularLocation>
        <location evidence="1 7">Cytoplasm</location>
    </subcellularLocation>
</comment>
<dbReference type="InterPro" id="IPR029063">
    <property type="entry name" value="SAM-dependent_MTases_sf"/>
</dbReference>
<dbReference type="PANTHER" id="PTHR11579">
    <property type="entry name" value="PROTEIN-L-ISOASPARTATE O-METHYLTRANSFERASE"/>
    <property type="match status" value="1"/>
</dbReference>
<dbReference type="InterPro" id="IPR000682">
    <property type="entry name" value="PCMT"/>
</dbReference>
<evidence type="ECO:0000256" key="2">
    <source>
        <dbReference type="ARBA" id="ARBA00005369"/>
    </source>
</evidence>
<comment type="catalytic activity">
    <reaction evidence="7">
        <text>[protein]-L-isoaspartate + S-adenosyl-L-methionine = [protein]-L-isoaspartate alpha-methyl ester + S-adenosyl-L-homocysteine</text>
        <dbReference type="Rhea" id="RHEA:12705"/>
        <dbReference type="Rhea" id="RHEA-COMP:12143"/>
        <dbReference type="Rhea" id="RHEA-COMP:12144"/>
        <dbReference type="ChEBI" id="CHEBI:57856"/>
        <dbReference type="ChEBI" id="CHEBI:59789"/>
        <dbReference type="ChEBI" id="CHEBI:90596"/>
        <dbReference type="ChEBI" id="CHEBI:90598"/>
        <dbReference type="EC" id="2.1.1.77"/>
    </reaction>
</comment>
<dbReference type="GO" id="GO:0005737">
    <property type="term" value="C:cytoplasm"/>
    <property type="evidence" value="ECO:0007669"/>
    <property type="project" value="UniProtKB-SubCell"/>
</dbReference>
<evidence type="ECO:0000313" key="8">
    <source>
        <dbReference type="EMBL" id="ANE41439.1"/>
    </source>
</evidence>
<dbReference type="GO" id="GO:0032259">
    <property type="term" value="P:methylation"/>
    <property type="evidence" value="ECO:0007669"/>
    <property type="project" value="UniProtKB-KW"/>
</dbReference>
<protein>
    <recommendedName>
        <fullName evidence="7">Protein-L-isoaspartate O-methyltransferase</fullName>
        <ecNumber evidence="7">2.1.1.77</ecNumber>
    </recommendedName>
    <alternativeName>
        <fullName evidence="7">L-isoaspartyl protein carboxyl methyltransferase</fullName>
    </alternativeName>
    <alternativeName>
        <fullName evidence="7">Protein L-isoaspartyl methyltransferase</fullName>
    </alternativeName>
    <alternativeName>
        <fullName evidence="7">Protein-beta-aspartate methyltransferase</fullName>
        <shortName evidence="7">PIMT</shortName>
    </alternativeName>
</protein>
<dbReference type="GO" id="GO:0004719">
    <property type="term" value="F:protein-L-isoaspartate (D-aspartate) O-methyltransferase activity"/>
    <property type="evidence" value="ECO:0007669"/>
    <property type="project" value="UniProtKB-UniRule"/>
</dbReference>
<evidence type="ECO:0000256" key="4">
    <source>
        <dbReference type="ARBA" id="ARBA00022603"/>
    </source>
</evidence>
<comment type="function">
    <text evidence="7">Catalyzes the methyl esterification of L-isoaspartyl residues in peptides and proteins that result from spontaneous decomposition of normal L-aspartyl and L-asparaginyl residues. It plays a role in the repair and/or degradation of damaged proteins.</text>
</comment>
<accession>A0A172T352</accession>
<keyword evidence="5 7" id="KW-0808">Transferase</keyword>
<dbReference type="AlphaFoldDB" id="A0A172T352"/>
<keyword evidence="6 7" id="KW-0949">S-adenosyl-L-methionine</keyword>
<evidence type="ECO:0000313" key="9">
    <source>
        <dbReference type="Proteomes" id="UP000077096"/>
    </source>
</evidence>
<dbReference type="CDD" id="cd02440">
    <property type="entry name" value="AdoMet_MTases"/>
    <property type="match status" value="1"/>
</dbReference>
<dbReference type="Proteomes" id="UP000077096">
    <property type="component" value="Chromosome"/>
</dbReference>
<dbReference type="KEGG" id="fng:JM64_05230"/>
<dbReference type="PANTHER" id="PTHR11579:SF0">
    <property type="entry name" value="PROTEIN-L-ISOASPARTATE(D-ASPARTATE) O-METHYLTRANSFERASE"/>
    <property type="match status" value="1"/>
</dbReference>
<comment type="similarity">
    <text evidence="2 7">Belongs to the methyltransferase superfamily. L-isoaspartyl/D-aspartyl protein methyltransferase family.</text>
</comment>